<dbReference type="PANTHER" id="PTHR33739">
    <property type="entry name" value="OS07G0681500 PROTEIN"/>
    <property type="match status" value="1"/>
</dbReference>
<reference evidence="2 3" key="1">
    <citation type="submission" date="2024-02" db="EMBL/GenBank/DDBJ databases">
        <title>High-quality chromosome-scale genome assembly of Pensacola bahiagrass (Paspalum notatum Flugge var. saurae).</title>
        <authorList>
            <person name="Vega J.M."/>
            <person name="Podio M."/>
            <person name="Orjuela J."/>
            <person name="Siena L.A."/>
            <person name="Pessino S.C."/>
            <person name="Combes M.C."/>
            <person name="Mariac C."/>
            <person name="Albertini E."/>
            <person name="Pupilli F."/>
            <person name="Ortiz J.P.A."/>
            <person name="Leblanc O."/>
        </authorList>
    </citation>
    <scope>NUCLEOTIDE SEQUENCE [LARGE SCALE GENOMIC DNA]</scope>
    <source>
        <strain evidence="2">R1</strain>
        <tissue evidence="2">Leaf</tissue>
    </source>
</reference>
<dbReference type="GO" id="GO:2000762">
    <property type="term" value="P:regulation of phenylpropanoid metabolic process"/>
    <property type="evidence" value="ECO:0007669"/>
    <property type="project" value="InterPro"/>
</dbReference>
<protein>
    <recommendedName>
        <fullName evidence="4">Mediator of RNA polymerase II transcription subunit 33A</fullName>
    </recommendedName>
</protein>
<evidence type="ECO:0000256" key="1">
    <source>
        <dbReference type="SAM" id="MobiDB-lite"/>
    </source>
</evidence>
<evidence type="ECO:0000313" key="2">
    <source>
        <dbReference type="EMBL" id="WVZ67096.1"/>
    </source>
</evidence>
<dbReference type="EMBL" id="CP144747">
    <property type="protein sequence ID" value="WVZ67096.1"/>
    <property type="molecule type" value="Genomic_DNA"/>
</dbReference>
<dbReference type="PANTHER" id="PTHR33739:SF3">
    <property type="entry name" value="OS07G0681500 PROTEIN"/>
    <property type="match status" value="1"/>
</dbReference>
<dbReference type="PROSITE" id="PS51257">
    <property type="entry name" value="PROKAR_LIPOPROTEIN"/>
    <property type="match status" value="1"/>
</dbReference>
<keyword evidence="3" id="KW-1185">Reference proteome</keyword>
<evidence type="ECO:0008006" key="4">
    <source>
        <dbReference type="Google" id="ProtNLM"/>
    </source>
</evidence>
<sequence>MAVPRLAHTWVRHWGQAGPGRSQFGGQPAACSCHHRNPDHRPHLAGSRCKVNRSPPIATDARIQRPRSLPPRCPLSPLRPLFLCPLLGSPRPARHAAPHTPSKPKPSFLPATRTDVRRATVASTAAAAEDTAGPLVPAGGPPPADLERAVMAAVKASEARGDPPLLRAVELSRVAAGIPSADLAGILVSNLCFAHNSPSLWKLLGQAMASRLLCPLHVLALLTPRVLPQRRAQPEAYRLYLELIKSNVTATSLSIEPGPNRDRVTRSIADALQLSKTYGSCETEYGHIVVMFVLAVVTRLIDSILEDCGFPSGSADGKESLYAIEGPQPMDLDAERVSTDSQNEHREQLRRKNTAMALDVLHMMVAHRKIQSFLRLIYLNMPEKFSSLNQRLSSIEAHKVALETLLPSGHKINDLLIDIQRVCNADYQPNNKRIVGAFRNMRSSGSLLGQLTGAGRPACWIIFDIYMEVAIDGRHLSGVSAIEVLKETTKTLQVLNEASWQETFKALWISALRLVQRGREPLEGPIPHLDARLCMLLALIPLSIAGILKEESDVLGTEGSKILPRRQGLMSSLQDLIQYSGLLVPPSSVVSAANAAASKAAIFKANYKAGGGNSSMMAQTDSSTRAVGNMLHLIIEACISRNLIDTSAYLWPGYAVPSGPSKDATLPQESPWLNFMKGASLSGPLIDALVATPASSVAELDKLYNIAANGSEEEKTAAAKILCGASLVRGWNIQEHMVGMVVKLLSVSLPSDSSTSTPGSMSHYLAQMSTLNEILLGVSYGDVIHILSLYGMVPDVAAALMPLCEAFGSIAPPPNHKSTILGETSVYSVFSCAFLCLLRLWKFYKPPQEYCLAGRGGSVKLELTLDYLLLMRNNFIDFSHSSTPSRASYNNMGSVNEVPVQPVYIDSFPKLKAWYFQNQACIASTLSGVSNKNPIHQVANKILSMICRKISKGGVSSSNLSSTSSSSVGGSSVSASDDSCQRPAVPAWEFLEAVPFVLEAVLTACAHGRLSSRDLTTSLRDLVDFLPASLAAIVSYFSAEITRGIWKTVPMNGIEWPSPGASLHSIEAEVKEILAFAGVQIHSCYPRGVPPMLPLPMAALVSLTITFKLDRSLEYIHGIIGQALENCAGASSWPSMPIIGALWTQKVRRWHDFIVLCCMRSPFGRDKDAVSQLVQSCFSSFLQSSSGGSDITAYRGVGALLGDSITNQGLRLPMAPGFIYLRTCRTFHDTYFVSEVILKQVIEWAHKLASGWSFNGPPQLKSGRTPLSCAASMAHQVAMLGGGLLCIAGGPLVVQVLYEDTLPTLLLSAREQSLKDPGPVSSTLQGYAMANMLFFCSSLLWGADKTSPAMKLSFLSRRPRVVGTHMDFIAGVLDGHILLGCNPGTWKAYVSSFVFLVVKFVPSWLLDIKLDTLKKIAAGLRSWHEHDLALSLLERGGPQAISVVVETLL</sequence>
<feature type="region of interest" description="Disordered" evidence="1">
    <location>
        <begin position="954"/>
        <end position="974"/>
    </location>
</feature>
<evidence type="ECO:0000313" key="3">
    <source>
        <dbReference type="Proteomes" id="UP001341281"/>
    </source>
</evidence>
<dbReference type="Proteomes" id="UP001341281">
    <property type="component" value="Chromosome 03"/>
</dbReference>
<proteinExistence type="predicted"/>
<name>A0AAQ3T5S0_PASNO</name>
<accession>A0AAQ3T5S0</accession>
<gene>
    <name evidence="2" type="ORF">U9M48_016231</name>
</gene>
<dbReference type="InterPro" id="IPR039638">
    <property type="entry name" value="MED33A/B"/>
</dbReference>
<organism evidence="2 3">
    <name type="scientific">Paspalum notatum var. saurae</name>
    <dbReference type="NCBI Taxonomy" id="547442"/>
    <lineage>
        <taxon>Eukaryota</taxon>
        <taxon>Viridiplantae</taxon>
        <taxon>Streptophyta</taxon>
        <taxon>Embryophyta</taxon>
        <taxon>Tracheophyta</taxon>
        <taxon>Spermatophyta</taxon>
        <taxon>Magnoliopsida</taxon>
        <taxon>Liliopsida</taxon>
        <taxon>Poales</taxon>
        <taxon>Poaceae</taxon>
        <taxon>PACMAD clade</taxon>
        <taxon>Panicoideae</taxon>
        <taxon>Andropogonodae</taxon>
        <taxon>Paspaleae</taxon>
        <taxon>Paspalinae</taxon>
        <taxon>Paspalum</taxon>
    </lineage>
</organism>
<dbReference type="GO" id="GO:0016592">
    <property type="term" value="C:mediator complex"/>
    <property type="evidence" value="ECO:0007669"/>
    <property type="project" value="InterPro"/>
</dbReference>